<feature type="compositionally biased region" description="Basic and acidic residues" evidence="6">
    <location>
        <begin position="232"/>
        <end position="253"/>
    </location>
</feature>
<comment type="similarity">
    <text evidence="1 5">Belongs to the universal ribosomal protein uS2 family.</text>
</comment>
<dbReference type="Gene3D" id="1.10.287.610">
    <property type="entry name" value="Helix hairpin bin"/>
    <property type="match status" value="1"/>
</dbReference>
<keyword evidence="2 5" id="KW-0689">Ribosomal protein</keyword>
<dbReference type="InterPro" id="IPR001865">
    <property type="entry name" value="Ribosomal_uS2"/>
</dbReference>
<dbReference type="NCBIfam" id="TIGR01011">
    <property type="entry name" value="rpsB_bact"/>
    <property type="match status" value="1"/>
</dbReference>
<evidence type="ECO:0000256" key="3">
    <source>
        <dbReference type="ARBA" id="ARBA00023274"/>
    </source>
</evidence>
<dbReference type="AlphaFoldDB" id="A0A2M6WWE9"/>
<evidence type="ECO:0000256" key="6">
    <source>
        <dbReference type="SAM" id="MobiDB-lite"/>
    </source>
</evidence>
<sequence>MVKTSEIPSVKDLFKAGAHYGHRKDKCDARAKDYIYMFKDKIAVINLAMTQRSLQEALDYLSCRAKEGASFMLVGTKTQAKEKIRKVASELKQFHVTDRWPGGLLTNFAEVKKSIKKIDRFKEMLESEKGSYLTKKEKLKMQKELDKMMRTFGGLIGLDGNPDVIIIVDPDTEKIALKEAMSADIPVVALTDVNFNPQKISYPVVANDDSVATVEMFLDLIKNAIARNLRPKKIEEDGAKPESPKKTNKEKDE</sequence>
<evidence type="ECO:0000256" key="5">
    <source>
        <dbReference type="HAMAP-Rule" id="MF_00291"/>
    </source>
</evidence>
<accession>A0A2M6WWE9</accession>
<keyword evidence="3 5" id="KW-0687">Ribonucleoprotein</keyword>
<dbReference type="PRINTS" id="PR00395">
    <property type="entry name" value="RIBOSOMALS2"/>
</dbReference>
<reference evidence="8" key="1">
    <citation type="submission" date="2017-09" db="EMBL/GenBank/DDBJ databases">
        <title>Depth-based differentiation of microbial function through sediment-hosted aquifers and enrichment of novel symbionts in the deep terrestrial subsurface.</title>
        <authorList>
            <person name="Probst A.J."/>
            <person name="Ladd B."/>
            <person name="Jarett J.K."/>
            <person name="Geller-Mcgrath D.E."/>
            <person name="Sieber C.M.K."/>
            <person name="Emerson J.B."/>
            <person name="Anantharaman K."/>
            <person name="Thomas B.C."/>
            <person name="Malmstrom R."/>
            <person name="Stieglmeier M."/>
            <person name="Klingl A."/>
            <person name="Woyke T."/>
            <person name="Ryan C.M."/>
            <person name="Banfield J.F."/>
        </authorList>
    </citation>
    <scope>NUCLEOTIDE SEQUENCE [LARGE SCALE GENOMIC DNA]</scope>
</reference>
<proteinExistence type="inferred from homology"/>
<evidence type="ECO:0000256" key="4">
    <source>
        <dbReference type="ARBA" id="ARBA00035256"/>
    </source>
</evidence>
<dbReference type="Gene3D" id="3.40.50.10490">
    <property type="entry name" value="Glucose-6-phosphate isomerase like protein, domain 1"/>
    <property type="match status" value="1"/>
</dbReference>
<gene>
    <name evidence="5 7" type="primary">rpsB</name>
    <name evidence="7" type="ORF">COT77_03585</name>
</gene>
<evidence type="ECO:0000313" key="8">
    <source>
        <dbReference type="Proteomes" id="UP000228596"/>
    </source>
</evidence>
<dbReference type="GO" id="GO:0022627">
    <property type="term" value="C:cytosolic small ribosomal subunit"/>
    <property type="evidence" value="ECO:0007669"/>
    <property type="project" value="TreeGrafter"/>
</dbReference>
<dbReference type="HAMAP" id="MF_00291_B">
    <property type="entry name" value="Ribosomal_uS2_B"/>
    <property type="match status" value="1"/>
</dbReference>
<feature type="region of interest" description="Disordered" evidence="6">
    <location>
        <begin position="231"/>
        <end position="253"/>
    </location>
</feature>
<organism evidence="7 8">
    <name type="scientific">Candidatus Berkelbacteria bacterium CG10_big_fil_rev_8_21_14_0_10_41_12</name>
    <dbReference type="NCBI Taxonomy" id="1974513"/>
    <lineage>
        <taxon>Bacteria</taxon>
        <taxon>Candidatus Berkelbacteria</taxon>
    </lineage>
</organism>
<name>A0A2M6WWE9_9BACT</name>
<dbReference type="GO" id="GO:0006412">
    <property type="term" value="P:translation"/>
    <property type="evidence" value="ECO:0007669"/>
    <property type="project" value="UniProtKB-UniRule"/>
</dbReference>
<dbReference type="CDD" id="cd01425">
    <property type="entry name" value="RPS2"/>
    <property type="match status" value="1"/>
</dbReference>
<dbReference type="InterPro" id="IPR023591">
    <property type="entry name" value="Ribosomal_uS2_flav_dom_sf"/>
</dbReference>
<dbReference type="GO" id="GO:0003735">
    <property type="term" value="F:structural constituent of ribosome"/>
    <property type="evidence" value="ECO:0007669"/>
    <property type="project" value="InterPro"/>
</dbReference>
<dbReference type="PANTHER" id="PTHR12534">
    <property type="entry name" value="30S RIBOSOMAL PROTEIN S2 PROKARYOTIC AND ORGANELLAR"/>
    <property type="match status" value="1"/>
</dbReference>
<dbReference type="PANTHER" id="PTHR12534:SF0">
    <property type="entry name" value="SMALL RIBOSOMAL SUBUNIT PROTEIN US2M"/>
    <property type="match status" value="1"/>
</dbReference>
<protein>
    <recommendedName>
        <fullName evidence="4 5">Small ribosomal subunit protein uS2</fullName>
    </recommendedName>
</protein>
<dbReference type="SUPFAM" id="SSF52313">
    <property type="entry name" value="Ribosomal protein S2"/>
    <property type="match status" value="1"/>
</dbReference>
<evidence type="ECO:0000256" key="1">
    <source>
        <dbReference type="ARBA" id="ARBA00006242"/>
    </source>
</evidence>
<dbReference type="EMBL" id="PEZV01000041">
    <property type="protein sequence ID" value="PIT97036.1"/>
    <property type="molecule type" value="Genomic_DNA"/>
</dbReference>
<comment type="caution">
    <text evidence="7">The sequence shown here is derived from an EMBL/GenBank/DDBJ whole genome shotgun (WGS) entry which is preliminary data.</text>
</comment>
<dbReference type="Proteomes" id="UP000228596">
    <property type="component" value="Unassembled WGS sequence"/>
</dbReference>
<evidence type="ECO:0000256" key="2">
    <source>
        <dbReference type="ARBA" id="ARBA00022980"/>
    </source>
</evidence>
<dbReference type="InterPro" id="IPR005706">
    <property type="entry name" value="Ribosomal_uS2_bac/mit/plastid"/>
</dbReference>
<dbReference type="Pfam" id="PF00318">
    <property type="entry name" value="Ribosomal_S2"/>
    <property type="match status" value="1"/>
</dbReference>
<evidence type="ECO:0000313" key="7">
    <source>
        <dbReference type="EMBL" id="PIT97036.1"/>
    </source>
</evidence>